<dbReference type="InterPro" id="IPR046539">
    <property type="entry name" value="DUF6604"/>
</dbReference>
<evidence type="ECO:0000313" key="3">
    <source>
        <dbReference type="Proteomes" id="UP000794436"/>
    </source>
</evidence>
<dbReference type="EMBL" id="SPLM01000114">
    <property type="protein sequence ID" value="TMW57831.1"/>
    <property type="molecule type" value="Genomic_DNA"/>
</dbReference>
<protein>
    <recommendedName>
        <fullName evidence="1">DUF6604 domain-containing protein</fullName>
    </recommendedName>
</protein>
<dbReference type="OrthoDB" id="100116at2759"/>
<evidence type="ECO:0000259" key="1">
    <source>
        <dbReference type="Pfam" id="PF20253"/>
    </source>
</evidence>
<comment type="caution">
    <text evidence="2">The sequence shown here is derived from an EMBL/GenBank/DDBJ whole genome shotgun (WGS) entry which is preliminary data.</text>
</comment>
<gene>
    <name evidence="2" type="ORF">Poli38472_014434</name>
</gene>
<feature type="domain" description="DUF6604" evidence="1">
    <location>
        <begin position="29"/>
        <end position="246"/>
    </location>
</feature>
<organism evidence="2 3">
    <name type="scientific">Pythium oligandrum</name>
    <name type="common">Mycoparasitic fungus</name>
    <dbReference type="NCBI Taxonomy" id="41045"/>
    <lineage>
        <taxon>Eukaryota</taxon>
        <taxon>Sar</taxon>
        <taxon>Stramenopiles</taxon>
        <taxon>Oomycota</taxon>
        <taxon>Peronosporomycetes</taxon>
        <taxon>Pythiales</taxon>
        <taxon>Pythiaceae</taxon>
        <taxon>Pythium</taxon>
    </lineage>
</organism>
<dbReference type="AlphaFoldDB" id="A0A8K1C736"/>
<dbReference type="Proteomes" id="UP000794436">
    <property type="component" value="Unassembled WGS sequence"/>
</dbReference>
<evidence type="ECO:0000313" key="2">
    <source>
        <dbReference type="EMBL" id="TMW57831.1"/>
    </source>
</evidence>
<accession>A0A8K1C736</accession>
<sequence length="264" mass="30357">MTDPNHFEDTEVVDVMTLETAFPGHIYGKYKRATRFFLDWVLRAHSATSARRAHDSASVQELNDVVMELVTQPKTLRPQLRKELPLALAACQVVITLREHVARFFPFKDASDTKDTHAYFLDRLKKWHTSLTALLTTCSSKGEQEEEFEVHFNNYYEVLAIPEDFFPEVDTIDIDERKTSSPSDAERKQLFDEAFAHSLKMDMSFFLMELEELSDAVYKVYCDVKFQKKTLIEASAVVKVAIQCATSALRVSSCDIHRFATPWI</sequence>
<keyword evidence="3" id="KW-1185">Reference proteome</keyword>
<reference evidence="2" key="1">
    <citation type="submission" date="2019-03" db="EMBL/GenBank/DDBJ databases">
        <title>Long read genome sequence of the mycoparasitic Pythium oligandrum ATCC 38472 isolated from sugarbeet rhizosphere.</title>
        <authorList>
            <person name="Gaulin E."/>
        </authorList>
    </citation>
    <scope>NUCLEOTIDE SEQUENCE</scope>
    <source>
        <strain evidence="2">ATCC 38472_TT</strain>
    </source>
</reference>
<name>A0A8K1C736_PYTOL</name>
<dbReference type="Pfam" id="PF20253">
    <property type="entry name" value="DUF6604"/>
    <property type="match status" value="1"/>
</dbReference>
<proteinExistence type="predicted"/>